<keyword evidence="3" id="KW-1277">Toxin-antitoxin system</keyword>
<dbReference type="Proteomes" id="UP000535937">
    <property type="component" value="Unassembled WGS sequence"/>
</dbReference>
<accession>A0A7W4W8L5</accession>
<reference evidence="8 9" key="1">
    <citation type="submission" date="2020-08" db="EMBL/GenBank/DDBJ databases">
        <title>Genomic Encyclopedia of Type Strains, Phase III (KMG-III): the genomes of soil and plant-associated and newly described type strains.</title>
        <authorList>
            <person name="Whitman W."/>
        </authorList>
    </citation>
    <scope>NUCLEOTIDE SEQUENCE [LARGE SCALE GENOMIC DNA]</scope>
    <source>
        <strain evidence="8 9">CECT 8799</strain>
    </source>
</reference>
<gene>
    <name evidence="8" type="ORF">FHS09_000525</name>
</gene>
<dbReference type="GO" id="GO:0016747">
    <property type="term" value="F:acyltransferase activity, transferring groups other than amino-acyl groups"/>
    <property type="evidence" value="ECO:0007669"/>
    <property type="project" value="InterPro"/>
</dbReference>
<dbReference type="SUPFAM" id="SSF55729">
    <property type="entry name" value="Acyl-CoA N-acyltransferases (Nat)"/>
    <property type="match status" value="1"/>
</dbReference>
<dbReference type="PANTHER" id="PTHR36449">
    <property type="entry name" value="ACETYLTRANSFERASE-RELATED"/>
    <property type="match status" value="1"/>
</dbReference>
<comment type="caution">
    <text evidence="8">The sequence shown here is derived from an EMBL/GenBank/DDBJ whole genome shotgun (WGS) entry which is preliminary data.</text>
</comment>
<protein>
    <submittedName>
        <fullName evidence="8">GNAT superfamily N-acetyltransferase</fullName>
    </submittedName>
</protein>
<keyword evidence="5" id="KW-0012">Acyltransferase</keyword>
<evidence type="ECO:0000313" key="9">
    <source>
        <dbReference type="Proteomes" id="UP000535937"/>
    </source>
</evidence>
<evidence type="ECO:0000256" key="5">
    <source>
        <dbReference type="ARBA" id="ARBA00023315"/>
    </source>
</evidence>
<dbReference type="CDD" id="cd04301">
    <property type="entry name" value="NAT_SF"/>
    <property type="match status" value="1"/>
</dbReference>
<evidence type="ECO:0000259" key="7">
    <source>
        <dbReference type="PROSITE" id="PS51186"/>
    </source>
</evidence>
<dbReference type="InterPro" id="IPR000182">
    <property type="entry name" value="GNAT_dom"/>
</dbReference>
<dbReference type="Gene3D" id="3.40.630.30">
    <property type="match status" value="1"/>
</dbReference>
<name>A0A7W4W8L5_9GAMM</name>
<dbReference type="PANTHER" id="PTHR36449:SF1">
    <property type="entry name" value="ACETYLTRANSFERASE"/>
    <property type="match status" value="1"/>
</dbReference>
<proteinExistence type="inferred from homology"/>
<keyword evidence="2" id="KW-0678">Repressor</keyword>
<feature type="domain" description="N-acetyltransferase" evidence="7">
    <location>
        <begin position="7"/>
        <end position="166"/>
    </location>
</feature>
<evidence type="ECO:0000256" key="4">
    <source>
        <dbReference type="ARBA" id="ARBA00022679"/>
    </source>
</evidence>
<keyword evidence="4 8" id="KW-0808">Transferase</keyword>
<dbReference type="EMBL" id="JACHWZ010000002">
    <property type="protein sequence ID" value="MBB3059717.1"/>
    <property type="molecule type" value="Genomic_DNA"/>
</dbReference>
<evidence type="ECO:0000256" key="2">
    <source>
        <dbReference type="ARBA" id="ARBA00022491"/>
    </source>
</evidence>
<organism evidence="8 9">
    <name type="scientific">Microbulbifer rhizosphaerae</name>
    <dbReference type="NCBI Taxonomy" id="1562603"/>
    <lineage>
        <taxon>Bacteria</taxon>
        <taxon>Pseudomonadati</taxon>
        <taxon>Pseudomonadota</taxon>
        <taxon>Gammaproteobacteria</taxon>
        <taxon>Cellvibrionales</taxon>
        <taxon>Microbulbiferaceae</taxon>
        <taxon>Microbulbifer</taxon>
    </lineage>
</organism>
<dbReference type="RefSeq" id="WP_183456401.1">
    <property type="nucleotide sequence ID" value="NZ_JACHWZ010000002.1"/>
</dbReference>
<dbReference type="InterPro" id="IPR016181">
    <property type="entry name" value="Acyl_CoA_acyltransferase"/>
</dbReference>
<evidence type="ECO:0000256" key="3">
    <source>
        <dbReference type="ARBA" id="ARBA00022649"/>
    </source>
</evidence>
<dbReference type="PROSITE" id="PS51186">
    <property type="entry name" value="GNAT"/>
    <property type="match status" value="1"/>
</dbReference>
<evidence type="ECO:0000256" key="6">
    <source>
        <dbReference type="ARBA" id="ARBA00049880"/>
    </source>
</evidence>
<dbReference type="AlphaFoldDB" id="A0A7W4W8L5"/>
<comment type="catalytic activity">
    <reaction evidence="6">
        <text>glycyl-tRNA(Gly) + acetyl-CoA = N-acetylglycyl-tRNA(Gly) + CoA + H(+)</text>
        <dbReference type="Rhea" id="RHEA:81867"/>
        <dbReference type="Rhea" id="RHEA-COMP:9683"/>
        <dbReference type="Rhea" id="RHEA-COMP:19766"/>
        <dbReference type="ChEBI" id="CHEBI:15378"/>
        <dbReference type="ChEBI" id="CHEBI:57287"/>
        <dbReference type="ChEBI" id="CHEBI:57288"/>
        <dbReference type="ChEBI" id="CHEBI:78522"/>
        <dbReference type="ChEBI" id="CHEBI:232036"/>
    </reaction>
</comment>
<dbReference type="Pfam" id="PF13508">
    <property type="entry name" value="Acetyltransf_7"/>
    <property type="match status" value="1"/>
</dbReference>
<comment type="similarity">
    <text evidence="1">Belongs to the acetyltransferase family. GNAT subfamily.</text>
</comment>
<evidence type="ECO:0000256" key="1">
    <source>
        <dbReference type="ARBA" id="ARBA00009342"/>
    </source>
</evidence>
<evidence type="ECO:0000313" key="8">
    <source>
        <dbReference type="EMBL" id="MBB3059717.1"/>
    </source>
</evidence>
<sequence>MTDYASLVITPLNNHHDRPGFHCGNTSLDDYIRKQARQDVKRRVSRVFVATEGSQPGTIVGYYTLSTLSIELNQLPENLARKLPRHPIPAALLGRLAVSQAAQGHGVGRVLLADALKRTLAASDEIAIYAMVVDAIDEDAQSFYEQFGFARLATDSRRLFLPLKSL</sequence>
<keyword evidence="9" id="KW-1185">Reference proteome</keyword>